<evidence type="ECO:0000256" key="13">
    <source>
        <dbReference type="ARBA" id="ARBA00023065"/>
    </source>
</evidence>
<dbReference type="NCBIfam" id="TIGR01512">
    <property type="entry name" value="ATPase-IB2_Cd"/>
    <property type="match status" value="1"/>
</dbReference>
<dbReference type="InterPro" id="IPR018303">
    <property type="entry name" value="ATPase_P-typ_P_site"/>
</dbReference>
<dbReference type="Gene3D" id="2.70.150.10">
    <property type="entry name" value="Calcium-transporting ATPase, cytoplasmic transduction domain A"/>
    <property type="match status" value="1"/>
</dbReference>
<keyword evidence="7 15" id="KW-0479">Metal-binding</keyword>
<dbReference type="GO" id="GO:0005507">
    <property type="term" value="F:copper ion binding"/>
    <property type="evidence" value="ECO:0007669"/>
    <property type="project" value="TreeGrafter"/>
</dbReference>
<feature type="transmembrane region" description="Helical" evidence="15">
    <location>
        <begin position="448"/>
        <end position="470"/>
    </location>
</feature>
<dbReference type="SUPFAM" id="SSF81653">
    <property type="entry name" value="Calcium ATPase, transduction domain A"/>
    <property type="match status" value="1"/>
</dbReference>
<dbReference type="Gene3D" id="3.40.1110.10">
    <property type="entry name" value="Calcium-transporting ATPase, cytoplasmic domain N"/>
    <property type="match status" value="1"/>
</dbReference>
<dbReference type="Pfam" id="PF12156">
    <property type="entry name" value="ATPase-cat_bd"/>
    <property type="match status" value="1"/>
</dbReference>
<keyword evidence="17" id="KW-0378">Hydrolase</keyword>
<evidence type="ECO:0000256" key="14">
    <source>
        <dbReference type="ARBA" id="ARBA00023136"/>
    </source>
</evidence>
<sequence>MVQLPPRTFVKRAVTDSRAASDALIEPCYHCGEPVPEGVCLYTEIGGQARSMCCPGCQAVAAMIAGSGLDNFYRQRTAYSERPAASETPVREQYLIYDQPELTDAFCQTQEDGSVSARLLLGGITCAACTWLIEQSLASVPGVTEAAVNLQQSRLDIRFDPLVLPLSEIFTRVDALGYRPRPFQASARREQMRAEYRADLRRLGVAGFGMMQVGMFAVALHAGDIQGIQEQYQGLLRSFSLLVSGFIVYYSAGTFFRTAWRHLKQGALVMDLPVALAIGLAWLASAYATVSGSGQVYFDSVVMFTFFLLLGRFLEARVRQRHANNWFDAESALPDAVSLRRDGRWITVPRSQADQGEVMLVQAGQTIPADARVLSGNSAVREDTFNGEHLPRTVSIGDTIYAGTVNVEAALEAEILGSYAQSRLAALQRSVEVAETEKPRLAKMADRIASWFVAGVLLVTSATAIAWWHIAPEQTLWVALSVLVISCPCALALATPAALASAASALRATGVIVRGENALESLSRTTHLIFDKTGTLTEGKLAISRVELLGELTEARALQLAAGLQHWSNHPVSKAFSHIQPGEVFQDVNYKVGAGLQGKLDGRQYRVGSESFCREFCPALPPPPDEQRYWIALCDAQSPLAWIGLDDTLRAEAKAVVRSALTGGLELGLLTGDSSPQGKLLARELGIDDVRTGMEPQQKMQRVQSLQATGAVVCMVGDGLNDAPVLSLADSSFAVAGATDLARTQADFVIVDDVLTRVTDTWQKARDCRRIILQNFAWALGYNLSAIPLAATGHVPPWAAAIGMSLSSLLVVANSLRLNRSPAKEKGL</sequence>
<evidence type="ECO:0000256" key="10">
    <source>
        <dbReference type="ARBA" id="ARBA00022842"/>
    </source>
</evidence>
<dbReference type="OrthoDB" id="9814270at2"/>
<comment type="caution">
    <text evidence="17">The sequence shown here is derived from an EMBL/GenBank/DDBJ whole genome shotgun (WGS) entry which is preliminary data.</text>
</comment>
<dbReference type="PANTHER" id="PTHR43520:SF5">
    <property type="entry name" value="CATION-TRANSPORTING P-TYPE ATPASE-RELATED"/>
    <property type="match status" value="1"/>
</dbReference>
<dbReference type="EC" id="3.6.3.3" evidence="17"/>
<evidence type="ECO:0000256" key="4">
    <source>
        <dbReference type="ARBA" id="ARBA00022475"/>
    </source>
</evidence>
<keyword evidence="6 15" id="KW-0812">Transmembrane</keyword>
<dbReference type="InterPro" id="IPR023298">
    <property type="entry name" value="ATPase_P-typ_TM_dom_sf"/>
</dbReference>
<dbReference type="NCBIfam" id="TIGR01525">
    <property type="entry name" value="ATPase-IB_hvy"/>
    <property type="match status" value="1"/>
</dbReference>
<feature type="transmembrane region" description="Helical" evidence="15">
    <location>
        <begin position="476"/>
        <end position="499"/>
    </location>
</feature>
<evidence type="ECO:0000256" key="7">
    <source>
        <dbReference type="ARBA" id="ARBA00022723"/>
    </source>
</evidence>
<dbReference type="InterPro" id="IPR008250">
    <property type="entry name" value="ATPase_P-typ_transduc_dom_A_sf"/>
</dbReference>
<dbReference type="Pfam" id="PF00403">
    <property type="entry name" value="HMA"/>
    <property type="match status" value="1"/>
</dbReference>
<dbReference type="Pfam" id="PF00122">
    <property type="entry name" value="E1-E2_ATPase"/>
    <property type="match status" value="1"/>
</dbReference>
<keyword evidence="14 15" id="KW-0472">Membrane</keyword>
<dbReference type="GO" id="GO:0043682">
    <property type="term" value="F:P-type divalent copper transporter activity"/>
    <property type="evidence" value="ECO:0007669"/>
    <property type="project" value="TreeGrafter"/>
</dbReference>
<evidence type="ECO:0000256" key="5">
    <source>
        <dbReference type="ARBA" id="ARBA00022553"/>
    </source>
</evidence>
<dbReference type="CDD" id="cd00371">
    <property type="entry name" value="HMA"/>
    <property type="match status" value="1"/>
</dbReference>
<evidence type="ECO:0000256" key="3">
    <source>
        <dbReference type="ARBA" id="ARBA00022448"/>
    </source>
</evidence>
<accession>A0A4R5LNZ2</accession>
<dbReference type="PROSITE" id="PS00154">
    <property type="entry name" value="ATPASE_E1_E2"/>
    <property type="match status" value="1"/>
</dbReference>
<keyword evidence="12 15" id="KW-1133">Transmembrane helix</keyword>
<keyword evidence="13" id="KW-0406">Ion transport</keyword>
<keyword evidence="18" id="KW-1185">Reference proteome</keyword>
<evidence type="ECO:0000256" key="9">
    <source>
        <dbReference type="ARBA" id="ARBA00022840"/>
    </source>
</evidence>
<feature type="transmembrane region" description="Helical" evidence="15">
    <location>
        <begin position="235"/>
        <end position="256"/>
    </location>
</feature>
<keyword evidence="10" id="KW-0460">Magnesium</keyword>
<dbReference type="InterPro" id="IPR059000">
    <property type="entry name" value="ATPase_P-type_domA"/>
</dbReference>
<dbReference type="SUPFAM" id="SSF56784">
    <property type="entry name" value="HAD-like"/>
    <property type="match status" value="1"/>
</dbReference>
<protein>
    <submittedName>
        <fullName evidence="17">Cadmium-translocating P-type ATPase</fullName>
        <ecNumber evidence="17">3.6.3.3</ecNumber>
    </submittedName>
</protein>
<dbReference type="InterPro" id="IPR036163">
    <property type="entry name" value="HMA_dom_sf"/>
</dbReference>
<evidence type="ECO:0000256" key="6">
    <source>
        <dbReference type="ARBA" id="ARBA00022692"/>
    </source>
</evidence>
<dbReference type="NCBIfam" id="TIGR01494">
    <property type="entry name" value="ATPase_P-type"/>
    <property type="match status" value="1"/>
</dbReference>
<dbReference type="NCBIfam" id="TIGR01511">
    <property type="entry name" value="ATPase-IB1_Cu"/>
    <property type="match status" value="1"/>
</dbReference>
<dbReference type="GO" id="GO:0055070">
    <property type="term" value="P:copper ion homeostasis"/>
    <property type="evidence" value="ECO:0007669"/>
    <property type="project" value="TreeGrafter"/>
</dbReference>
<organism evidence="17 18">
    <name type="scientific">Seongchinamella unica</name>
    <dbReference type="NCBI Taxonomy" id="2547392"/>
    <lineage>
        <taxon>Bacteria</taxon>
        <taxon>Pseudomonadati</taxon>
        <taxon>Pseudomonadota</taxon>
        <taxon>Gammaproteobacteria</taxon>
        <taxon>Cellvibrionales</taxon>
        <taxon>Halieaceae</taxon>
        <taxon>Seongchinamella</taxon>
    </lineage>
</organism>
<gene>
    <name evidence="17" type="primary">cadA</name>
    <name evidence="17" type="ORF">E2F43_16905</name>
</gene>
<keyword evidence="4 15" id="KW-1003">Cell membrane</keyword>
<dbReference type="AlphaFoldDB" id="A0A4R5LNZ2"/>
<dbReference type="InterPro" id="IPR027256">
    <property type="entry name" value="P-typ_ATPase_IB"/>
</dbReference>
<name>A0A4R5LNZ2_9GAMM</name>
<dbReference type="Pfam" id="PF00702">
    <property type="entry name" value="Hydrolase"/>
    <property type="match status" value="1"/>
</dbReference>
<keyword evidence="9 15" id="KW-0067">ATP-binding</keyword>
<dbReference type="InterPro" id="IPR023299">
    <property type="entry name" value="ATPase_P-typ_cyto_dom_N"/>
</dbReference>
<dbReference type="PANTHER" id="PTHR43520">
    <property type="entry name" value="ATP7, ISOFORM B"/>
    <property type="match status" value="1"/>
</dbReference>
<dbReference type="PRINTS" id="PR00119">
    <property type="entry name" value="CATATPASE"/>
</dbReference>
<dbReference type="SUPFAM" id="SSF55008">
    <property type="entry name" value="HMA, heavy metal-associated domain"/>
    <property type="match status" value="1"/>
</dbReference>
<dbReference type="InterPro" id="IPR036412">
    <property type="entry name" value="HAD-like_sf"/>
</dbReference>
<evidence type="ECO:0000256" key="1">
    <source>
        <dbReference type="ARBA" id="ARBA00004651"/>
    </source>
</evidence>
<dbReference type="InterPro" id="IPR001757">
    <property type="entry name" value="P_typ_ATPase"/>
</dbReference>
<dbReference type="Gene3D" id="3.30.70.100">
    <property type="match status" value="1"/>
</dbReference>
<keyword evidence="11" id="KW-1278">Translocase</keyword>
<dbReference type="SUPFAM" id="SSF81665">
    <property type="entry name" value="Calcium ATPase, transmembrane domain M"/>
    <property type="match status" value="1"/>
</dbReference>
<comment type="similarity">
    <text evidence="2 15">Belongs to the cation transport ATPase (P-type) (TC 3.A.3) family. Type IB subfamily.</text>
</comment>
<keyword evidence="3" id="KW-0813">Transport</keyword>
<dbReference type="InterPro" id="IPR021993">
    <property type="entry name" value="ATPase-cat-bd"/>
</dbReference>
<feature type="transmembrane region" description="Helical" evidence="15">
    <location>
        <begin position="296"/>
        <end position="314"/>
    </location>
</feature>
<dbReference type="GO" id="GO:0005524">
    <property type="term" value="F:ATP binding"/>
    <property type="evidence" value="ECO:0007669"/>
    <property type="project" value="UniProtKB-UniRule"/>
</dbReference>
<comment type="subcellular location">
    <subcellularLocation>
        <location evidence="1">Cell membrane</location>
        <topology evidence="1">Multi-pass membrane protein</topology>
    </subcellularLocation>
</comment>
<feature type="transmembrane region" description="Helical" evidence="15">
    <location>
        <begin position="797"/>
        <end position="816"/>
    </location>
</feature>
<dbReference type="InterPro" id="IPR017969">
    <property type="entry name" value="Heavy-metal-associated_CS"/>
</dbReference>
<evidence type="ECO:0000256" key="11">
    <source>
        <dbReference type="ARBA" id="ARBA00022967"/>
    </source>
</evidence>
<dbReference type="PROSITE" id="PS01047">
    <property type="entry name" value="HMA_1"/>
    <property type="match status" value="1"/>
</dbReference>
<dbReference type="PROSITE" id="PS50846">
    <property type="entry name" value="HMA_2"/>
    <property type="match status" value="1"/>
</dbReference>
<keyword evidence="5" id="KW-0597">Phosphoprotein</keyword>
<proteinExistence type="inferred from homology"/>
<feature type="transmembrane region" description="Helical" evidence="15">
    <location>
        <begin position="203"/>
        <end position="223"/>
    </location>
</feature>
<evidence type="ECO:0000256" key="8">
    <source>
        <dbReference type="ARBA" id="ARBA00022741"/>
    </source>
</evidence>
<feature type="transmembrane region" description="Helical" evidence="15">
    <location>
        <begin position="268"/>
        <end position="290"/>
    </location>
</feature>
<dbReference type="Proteomes" id="UP000295554">
    <property type="component" value="Unassembled WGS sequence"/>
</dbReference>
<evidence type="ECO:0000259" key="16">
    <source>
        <dbReference type="PROSITE" id="PS50846"/>
    </source>
</evidence>
<dbReference type="GO" id="GO:0005886">
    <property type="term" value="C:plasma membrane"/>
    <property type="evidence" value="ECO:0007669"/>
    <property type="project" value="UniProtKB-SubCell"/>
</dbReference>
<feature type="domain" description="HMA" evidence="16">
    <location>
        <begin position="115"/>
        <end position="181"/>
    </location>
</feature>
<evidence type="ECO:0000256" key="2">
    <source>
        <dbReference type="ARBA" id="ARBA00006024"/>
    </source>
</evidence>
<dbReference type="GO" id="GO:0016887">
    <property type="term" value="F:ATP hydrolysis activity"/>
    <property type="evidence" value="ECO:0007669"/>
    <property type="project" value="InterPro"/>
</dbReference>
<dbReference type="InterPro" id="IPR006121">
    <property type="entry name" value="HMA_dom"/>
</dbReference>
<keyword evidence="8 15" id="KW-0547">Nucleotide-binding</keyword>
<evidence type="ECO:0000256" key="12">
    <source>
        <dbReference type="ARBA" id="ARBA00022989"/>
    </source>
</evidence>
<reference evidence="17 18" key="1">
    <citation type="submission" date="2019-03" db="EMBL/GenBank/DDBJ databases">
        <title>Seongchinamella monodicae gen. nov., sp. nov., a novel member of the Gammaproteobacteria isolated from a tidal mudflat of beach.</title>
        <authorList>
            <person name="Yang H.G."/>
            <person name="Kang J.W."/>
            <person name="Lee S.D."/>
        </authorList>
    </citation>
    <scope>NUCLEOTIDE SEQUENCE [LARGE SCALE GENOMIC DNA]</scope>
    <source>
        <strain evidence="17 18">GH4-78</strain>
    </source>
</reference>
<evidence type="ECO:0000256" key="15">
    <source>
        <dbReference type="RuleBase" id="RU362081"/>
    </source>
</evidence>
<dbReference type="EMBL" id="SMSE01000004">
    <property type="protein sequence ID" value="TDG12036.1"/>
    <property type="molecule type" value="Genomic_DNA"/>
</dbReference>
<dbReference type="Gene3D" id="3.40.50.1000">
    <property type="entry name" value="HAD superfamily/HAD-like"/>
    <property type="match status" value="1"/>
</dbReference>
<feature type="transmembrane region" description="Helical" evidence="15">
    <location>
        <begin position="771"/>
        <end position="791"/>
    </location>
</feature>
<evidence type="ECO:0000313" key="18">
    <source>
        <dbReference type="Proteomes" id="UP000295554"/>
    </source>
</evidence>
<dbReference type="InterPro" id="IPR023214">
    <property type="entry name" value="HAD_sf"/>
</dbReference>
<evidence type="ECO:0000313" key="17">
    <source>
        <dbReference type="EMBL" id="TDG12036.1"/>
    </source>
</evidence>